<reference evidence="1 2" key="1">
    <citation type="submission" date="2020-12" db="EMBL/GenBank/DDBJ databases">
        <title>Sulforoseuscoccus oceanibium gen. nov., sp. nov., a representative of the phylum Verrucomicrobia with special cytoplasmic membrane, and proposal of Sulforoseuscoccusaceae fam. nov.</title>
        <authorList>
            <person name="Xi F."/>
        </authorList>
    </citation>
    <scope>NUCLEOTIDE SEQUENCE [LARGE SCALE GENOMIC DNA]</scope>
    <source>
        <strain evidence="1 2">T37</strain>
    </source>
</reference>
<dbReference type="RefSeq" id="WP_164362982.1">
    <property type="nucleotide sequence ID" value="NZ_CP066776.1"/>
</dbReference>
<dbReference type="EMBL" id="CP066776">
    <property type="protein sequence ID" value="QQL46208.1"/>
    <property type="molecule type" value="Genomic_DNA"/>
</dbReference>
<evidence type="ECO:0000313" key="2">
    <source>
        <dbReference type="Proteomes" id="UP000475117"/>
    </source>
</evidence>
<dbReference type="Proteomes" id="UP000475117">
    <property type="component" value="Chromosome"/>
</dbReference>
<sequence length="90" mass="10285">MVKTQITVPDELYQRAKEIAAAKEWSLAEVFRRGLEYMASVHKPCLDTDWELPIVPLGDGAVTSSEEIQRVAEQEREDYLADKIERGFES</sequence>
<accession>A0A6B3L8V0</accession>
<keyword evidence="2" id="KW-1185">Reference proteome</keyword>
<dbReference type="AlphaFoldDB" id="A0A6B3L8V0"/>
<gene>
    <name evidence="1" type="ORF">G3M56_006400</name>
</gene>
<dbReference type="KEGG" id="soa:G3M56_006400"/>
<evidence type="ECO:0000313" key="1">
    <source>
        <dbReference type="EMBL" id="QQL46208.1"/>
    </source>
</evidence>
<proteinExistence type="predicted"/>
<name>A0A6B3L8V0_9BACT</name>
<protein>
    <submittedName>
        <fullName evidence="1">Uncharacterized protein</fullName>
    </submittedName>
</protein>
<organism evidence="1 2">
    <name type="scientific">Sulfuriroseicoccus oceanibius</name>
    <dbReference type="NCBI Taxonomy" id="2707525"/>
    <lineage>
        <taxon>Bacteria</taxon>
        <taxon>Pseudomonadati</taxon>
        <taxon>Verrucomicrobiota</taxon>
        <taxon>Verrucomicrobiia</taxon>
        <taxon>Verrucomicrobiales</taxon>
        <taxon>Verrucomicrobiaceae</taxon>
        <taxon>Sulfuriroseicoccus</taxon>
    </lineage>
</organism>